<gene>
    <name evidence="8" type="ORF">UY16_C0048G0002</name>
</gene>
<dbReference type="PRINTS" id="PR00344">
    <property type="entry name" value="BCTRLSENSOR"/>
</dbReference>
<dbReference type="FunFam" id="3.30.565.10:FF:000006">
    <property type="entry name" value="Sensor histidine kinase WalK"/>
    <property type="match status" value="1"/>
</dbReference>
<keyword evidence="6" id="KW-0472">Membrane</keyword>
<proteinExistence type="predicted"/>
<dbReference type="Gene3D" id="1.10.287.130">
    <property type="match status" value="1"/>
</dbReference>
<dbReference type="InterPro" id="IPR036890">
    <property type="entry name" value="HATPase_C_sf"/>
</dbReference>
<comment type="caution">
    <text evidence="8">The sequence shown here is derived from an EMBL/GenBank/DDBJ whole genome shotgun (WGS) entry which is preliminary data.</text>
</comment>
<dbReference type="InterPro" id="IPR005467">
    <property type="entry name" value="His_kinase_dom"/>
</dbReference>
<evidence type="ECO:0000256" key="3">
    <source>
        <dbReference type="ARBA" id="ARBA00022553"/>
    </source>
</evidence>
<comment type="catalytic activity">
    <reaction evidence="1">
        <text>ATP + protein L-histidine = ADP + protein N-phospho-L-histidine.</text>
        <dbReference type="EC" id="2.7.13.3"/>
    </reaction>
</comment>
<evidence type="ECO:0000256" key="5">
    <source>
        <dbReference type="ARBA" id="ARBA00022777"/>
    </source>
</evidence>
<dbReference type="CDD" id="cd00075">
    <property type="entry name" value="HATPase"/>
    <property type="match status" value="1"/>
</dbReference>
<evidence type="ECO:0000256" key="2">
    <source>
        <dbReference type="ARBA" id="ARBA00012438"/>
    </source>
</evidence>
<dbReference type="AlphaFoldDB" id="A0A0G1TY53"/>
<evidence type="ECO:0000256" key="4">
    <source>
        <dbReference type="ARBA" id="ARBA00022679"/>
    </source>
</evidence>
<reference evidence="8 9" key="1">
    <citation type="journal article" date="2015" name="Nature">
        <title>rRNA introns, odd ribosomes, and small enigmatic genomes across a large radiation of phyla.</title>
        <authorList>
            <person name="Brown C.T."/>
            <person name="Hug L.A."/>
            <person name="Thomas B.C."/>
            <person name="Sharon I."/>
            <person name="Castelle C.J."/>
            <person name="Singh A."/>
            <person name="Wilkins M.J."/>
            <person name="Williams K.H."/>
            <person name="Banfield J.F."/>
        </authorList>
    </citation>
    <scope>NUCLEOTIDE SEQUENCE [LARGE SCALE GENOMIC DNA]</scope>
</reference>
<name>A0A0G1TY53_9BACT</name>
<feature type="transmembrane region" description="Helical" evidence="6">
    <location>
        <begin position="188"/>
        <end position="208"/>
    </location>
</feature>
<dbReference type="InterPro" id="IPR003661">
    <property type="entry name" value="HisK_dim/P_dom"/>
</dbReference>
<sequence length="447" mass="49950">MSFMFYKTLSNTKTYLALAIVLGAAAALTVGFYTYHGARAVEERSLIERAEIVALSLDARELTFLAGTLSDLENPFYQSLKGRLRKVKEVNEDVSYIYLAGKREGELFFYVDAGAIGSDESPPGQTYEEASDVFKEVFVTALPRFEGPLRDRWGNWISAFVPITDPKSGKVIAVLGMDVSALEYQKRVALTMATPIFLIAMLFSLFLVEYIRYKKGREILALKAEFLSIASHDLRAPLTGVLWAIQALKLDRQSKIDPSVRETIDKIELTLKRALESVQGILDSSRWNTSLEDNRVSATDATKVVREVIETLDFTAHERSVTVALANDFPKILSIRASADSLRHVFANVISNAIKYSRVGGTVRIGFSEEDGVAVISVEDHGSGIPERDQRKIFIEYFRGSNTSANQRGTGLGLYFTKRLVEEFDGRIWFASEENKGTKFYIEIPLV</sequence>
<evidence type="ECO:0000313" key="9">
    <source>
        <dbReference type="Proteomes" id="UP000034739"/>
    </source>
</evidence>
<dbReference type="EC" id="2.7.13.3" evidence="2"/>
<dbReference type="Gene3D" id="3.30.565.10">
    <property type="entry name" value="Histidine kinase-like ATPase, C-terminal domain"/>
    <property type="match status" value="1"/>
</dbReference>
<feature type="domain" description="Histidine kinase" evidence="7">
    <location>
        <begin position="229"/>
        <end position="447"/>
    </location>
</feature>
<evidence type="ECO:0000259" key="7">
    <source>
        <dbReference type="PROSITE" id="PS50109"/>
    </source>
</evidence>
<evidence type="ECO:0000313" key="8">
    <source>
        <dbReference type="EMBL" id="KKU86787.1"/>
    </source>
</evidence>
<keyword evidence="6" id="KW-0812">Transmembrane</keyword>
<protein>
    <recommendedName>
        <fullName evidence="2">histidine kinase</fullName>
        <ecNumber evidence="2">2.7.13.3</ecNumber>
    </recommendedName>
</protein>
<accession>A0A0G1TY53</accession>
<dbReference type="SUPFAM" id="SSF55874">
    <property type="entry name" value="ATPase domain of HSP90 chaperone/DNA topoisomerase II/histidine kinase"/>
    <property type="match status" value="1"/>
</dbReference>
<evidence type="ECO:0000256" key="6">
    <source>
        <dbReference type="SAM" id="Phobius"/>
    </source>
</evidence>
<dbReference type="SMART" id="SM00388">
    <property type="entry name" value="HisKA"/>
    <property type="match status" value="1"/>
</dbReference>
<keyword evidence="3" id="KW-0597">Phosphoprotein</keyword>
<dbReference type="CDD" id="cd00082">
    <property type="entry name" value="HisKA"/>
    <property type="match status" value="1"/>
</dbReference>
<evidence type="ECO:0000256" key="1">
    <source>
        <dbReference type="ARBA" id="ARBA00000085"/>
    </source>
</evidence>
<keyword evidence="4" id="KW-0808">Transferase</keyword>
<dbReference type="Pfam" id="PF02518">
    <property type="entry name" value="HATPase_c"/>
    <property type="match status" value="1"/>
</dbReference>
<dbReference type="InterPro" id="IPR004358">
    <property type="entry name" value="Sig_transdc_His_kin-like_C"/>
</dbReference>
<dbReference type="GO" id="GO:0000155">
    <property type="term" value="F:phosphorelay sensor kinase activity"/>
    <property type="evidence" value="ECO:0007669"/>
    <property type="project" value="InterPro"/>
</dbReference>
<organism evidence="8 9">
    <name type="scientific">Candidatus Gottesmanbacteria bacterium GW2011_GWA2_47_9</name>
    <dbReference type="NCBI Taxonomy" id="1618445"/>
    <lineage>
        <taxon>Bacteria</taxon>
        <taxon>Candidatus Gottesmaniibacteriota</taxon>
    </lineage>
</organism>
<dbReference type="SUPFAM" id="SSF47384">
    <property type="entry name" value="Homodimeric domain of signal transducing histidine kinase"/>
    <property type="match status" value="1"/>
</dbReference>
<keyword evidence="5 8" id="KW-0418">Kinase</keyword>
<dbReference type="CDD" id="cd18773">
    <property type="entry name" value="PDC1_HK_sensor"/>
    <property type="match status" value="1"/>
</dbReference>
<keyword evidence="6" id="KW-1133">Transmembrane helix</keyword>
<dbReference type="PROSITE" id="PS50109">
    <property type="entry name" value="HIS_KIN"/>
    <property type="match status" value="1"/>
</dbReference>
<dbReference type="Pfam" id="PF00512">
    <property type="entry name" value="HisKA"/>
    <property type="match status" value="1"/>
</dbReference>
<dbReference type="PANTHER" id="PTHR43547">
    <property type="entry name" value="TWO-COMPONENT HISTIDINE KINASE"/>
    <property type="match status" value="1"/>
</dbReference>
<dbReference type="PANTHER" id="PTHR43547:SF2">
    <property type="entry name" value="HYBRID SIGNAL TRANSDUCTION HISTIDINE KINASE C"/>
    <property type="match status" value="1"/>
</dbReference>
<dbReference type="InterPro" id="IPR003594">
    <property type="entry name" value="HATPase_dom"/>
</dbReference>
<dbReference type="InterPro" id="IPR036097">
    <property type="entry name" value="HisK_dim/P_sf"/>
</dbReference>
<dbReference type="EMBL" id="LCOY01000048">
    <property type="protein sequence ID" value="KKU86787.1"/>
    <property type="molecule type" value="Genomic_DNA"/>
</dbReference>
<dbReference type="Proteomes" id="UP000034739">
    <property type="component" value="Unassembled WGS sequence"/>
</dbReference>
<dbReference type="SMART" id="SM00387">
    <property type="entry name" value="HATPase_c"/>
    <property type="match status" value="1"/>
</dbReference>